<keyword evidence="3" id="KW-0812">Transmembrane</keyword>
<dbReference type="Proteomes" id="UP000314986">
    <property type="component" value="Unassembled WGS sequence"/>
</dbReference>
<evidence type="ECO:0000313" key="4">
    <source>
        <dbReference type="Ensembl" id="ENSCMIP00000030931.1"/>
    </source>
</evidence>
<proteinExistence type="inferred from homology"/>
<keyword evidence="2" id="KW-0143">Chaperone</keyword>
<dbReference type="InterPro" id="IPR001404">
    <property type="entry name" value="Hsp90_fam"/>
</dbReference>
<dbReference type="GeneTree" id="ENSGT01020000230401"/>
<dbReference type="GO" id="GO:0051082">
    <property type="term" value="F:unfolded protein binding"/>
    <property type="evidence" value="ECO:0007669"/>
    <property type="project" value="InterPro"/>
</dbReference>
<dbReference type="SUPFAM" id="SSF110942">
    <property type="entry name" value="HSP90 C-terminal domain"/>
    <property type="match status" value="1"/>
</dbReference>
<keyword evidence="3" id="KW-0472">Membrane</keyword>
<evidence type="ECO:0000313" key="5">
    <source>
        <dbReference type="Proteomes" id="UP000314986"/>
    </source>
</evidence>
<comment type="similarity">
    <text evidence="1">Belongs to the heat shock protein 90 family.</text>
</comment>
<dbReference type="GO" id="GO:0016887">
    <property type="term" value="F:ATP hydrolysis activity"/>
    <property type="evidence" value="ECO:0007669"/>
    <property type="project" value="InterPro"/>
</dbReference>
<sequence>MARKKGAELGLDDSFQDLGEEWEKIMLTVKDLVVLLFEMVLLSSGFSLEDTQTHANRTYKIIKLGLGADEEDAASEDAVQPVTEEMPPFEDDDGTSQMEKLLGLSHGLRDQIINIYVIYLIIIILAFDVVSYHIFTTSQSTSQTIL</sequence>
<feature type="transmembrane region" description="Helical" evidence="3">
    <location>
        <begin position="113"/>
        <end position="135"/>
    </location>
</feature>
<reference evidence="4" key="4">
    <citation type="submission" date="2025-08" db="UniProtKB">
        <authorList>
            <consortium name="Ensembl"/>
        </authorList>
    </citation>
    <scope>IDENTIFICATION</scope>
</reference>
<dbReference type="STRING" id="7868.ENSCMIP00000030931"/>
<dbReference type="InterPro" id="IPR037196">
    <property type="entry name" value="HSP90_C"/>
</dbReference>
<accession>A0A4W3IU15</accession>
<protein>
    <submittedName>
        <fullName evidence="4">Uncharacterized protein</fullName>
    </submittedName>
</protein>
<keyword evidence="5" id="KW-1185">Reference proteome</keyword>
<dbReference type="InParanoid" id="A0A4W3IU15"/>
<keyword evidence="3" id="KW-1133">Transmembrane helix</keyword>
<dbReference type="Gene3D" id="1.20.120.790">
    <property type="entry name" value="Heat shock protein 90, C-terminal domain"/>
    <property type="match status" value="1"/>
</dbReference>
<dbReference type="GO" id="GO:0005524">
    <property type="term" value="F:ATP binding"/>
    <property type="evidence" value="ECO:0007669"/>
    <property type="project" value="InterPro"/>
</dbReference>
<dbReference type="Ensembl" id="ENSCMIT00000031403.1">
    <property type="protein sequence ID" value="ENSCMIP00000030931.1"/>
    <property type="gene ID" value="ENSCMIG00000013299.1"/>
</dbReference>
<dbReference type="Pfam" id="PF00183">
    <property type="entry name" value="HSP90"/>
    <property type="match status" value="1"/>
</dbReference>
<name>A0A4W3IU15_CALMI</name>
<evidence type="ECO:0000256" key="2">
    <source>
        <dbReference type="ARBA" id="ARBA00023186"/>
    </source>
</evidence>
<dbReference type="AlphaFoldDB" id="A0A4W3IU15"/>
<evidence type="ECO:0000256" key="3">
    <source>
        <dbReference type="SAM" id="Phobius"/>
    </source>
</evidence>
<reference evidence="5" key="1">
    <citation type="journal article" date="2006" name="Science">
        <title>Ancient noncoding elements conserved in the human genome.</title>
        <authorList>
            <person name="Venkatesh B."/>
            <person name="Kirkness E.F."/>
            <person name="Loh Y.H."/>
            <person name="Halpern A.L."/>
            <person name="Lee A.P."/>
            <person name="Johnson J."/>
            <person name="Dandona N."/>
            <person name="Viswanathan L.D."/>
            <person name="Tay A."/>
            <person name="Venter J.C."/>
            <person name="Strausberg R.L."/>
            <person name="Brenner S."/>
        </authorList>
    </citation>
    <scope>NUCLEOTIDE SEQUENCE [LARGE SCALE GENOMIC DNA]</scope>
</reference>
<dbReference type="GO" id="GO:0140662">
    <property type="term" value="F:ATP-dependent protein folding chaperone"/>
    <property type="evidence" value="ECO:0007669"/>
    <property type="project" value="InterPro"/>
</dbReference>
<reference evidence="5" key="3">
    <citation type="journal article" date="2014" name="Nature">
        <title>Elephant shark genome provides unique insights into gnathostome evolution.</title>
        <authorList>
            <consortium name="International Elephant Shark Genome Sequencing Consortium"/>
            <person name="Venkatesh B."/>
            <person name="Lee A.P."/>
            <person name="Ravi V."/>
            <person name="Maurya A.K."/>
            <person name="Lian M.M."/>
            <person name="Swann J.B."/>
            <person name="Ohta Y."/>
            <person name="Flajnik M.F."/>
            <person name="Sutoh Y."/>
            <person name="Kasahara M."/>
            <person name="Hoon S."/>
            <person name="Gangu V."/>
            <person name="Roy S.W."/>
            <person name="Irimia M."/>
            <person name="Korzh V."/>
            <person name="Kondrychyn I."/>
            <person name="Lim Z.W."/>
            <person name="Tay B.H."/>
            <person name="Tohari S."/>
            <person name="Kong K.W."/>
            <person name="Ho S."/>
            <person name="Lorente-Galdos B."/>
            <person name="Quilez J."/>
            <person name="Marques-Bonet T."/>
            <person name="Raney B.J."/>
            <person name="Ingham P.W."/>
            <person name="Tay A."/>
            <person name="Hillier L.W."/>
            <person name="Minx P."/>
            <person name="Boehm T."/>
            <person name="Wilson R.K."/>
            <person name="Brenner S."/>
            <person name="Warren W.C."/>
        </authorList>
    </citation>
    <scope>NUCLEOTIDE SEQUENCE [LARGE SCALE GENOMIC DNA]</scope>
</reference>
<reference evidence="5" key="2">
    <citation type="journal article" date="2007" name="PLoS Biol.">
        <title>Survey sequencing and comparative analysis of the elephant shark (Callorhinchus milii) genome.</title>
        <authorList>
            <person name="Venkatesh B."/>
            <person name="Kirkness E.F."/>
            <person name="Loh Y.H."/>
            <person name="Halpern A.L."/>
            <person name="Lee A.P."/>
            <person name="Johnson J."/>
            <person name="Dandona N."/>
            <person name="Viswanathan L.D."/>
            <person name="Tay A."/>
            <person name="Venter J.C."/>
            <person name="Strausberg R.L."/>
            <person name="Brenner S."/>
        </authorList>
    </citation>
    <scope>NUCLEOTIDE SEQUENCE [LARGE SCALE GENOMIC DNA]</scope>
</reference>
<evidence type="ECO:0000256" key="1">
    <source>
        <dbReference type="ARBA" id="ARBA00008239"/>
    </source>
</evidence>
<organism evidence="4 5">
    <name type="scientific">Callorhinchus milii</name>
    <name type="common">Ghost shark</name>
    <dbReference type="NCBI Taxonomy" id="7868"/>
    <lineage>
        <taxon>Eukaryota</taxon>
        <taxon>Metazoa</taxon>
        <taxon>Chordata</taxon>
        <taxon>Craniata</taxon>
        <taxon>Vertebrata</taxon>
        <taxon>Chondrichthyes</taxon>
        <taxon>Holocephali</taxon>
        <taxon>Chimaeriformes</taxon>
        <taxon>Callorhinchidae</taxon>
        <taxon>Callorhinchus</taxon>
    </lineage>
</organism>
<reference evidence="4" key="5">
    <citation type="submission" date="2025-09" db="UniProtKB">
        <authorList>
            <consortium name="Ensembl"/>
        </authorList>
    </citation>
    <scope>IDENTIFICATION</scope>
</reference>